<organism evidence="6 7">
    <name type="scientific">Paratrimastix pyriformis</name>
    <dbReference type="NCBI Taxonomy" id="342808"/>
    <lineage>
        <taxon>Eukaryota</taxon>
        <taxon>Metamonada</taxon>
        <taxon>Preaxostyla</taxon>
        <taxon>Paratrimastigidae</taxon>
        <taxon>Paratrimastix</taxon>
    </lineage>
</organism>
<name>A0ABQ8UNP7_9EUKA</name>
<feature type="region of interest" description="Disordered" evidence="4">
    <location>
        <begin position="491"/>
        <end position="528"/>
    </location>
</feature>
<feature type="compositionally biased region" description="Low complexity" evidence="4">
    <location>
        <begin position="589"/>
        <end position="599"/>
    </location>
</feature>
<keyword evidence="7" id="KW-1185">Reference proteome</keyword>
<evidence type="ECO:0000256" key="1">
    <source>
        <dbReference type="ARBA" id="ARBA00022722"/>
    </source>
</evidence>
<dbReference type="SUPFAM" id="SSF53098">
    <property type="entry name" value="Ribonuclease H-like"/>
    <property type="match status" value="1"/>
</dbReference>
<feature type="region of interest" description="Disordered" evidence="4">
    <location>
        <begin position="326"/>
        <end position="360"/>
    </location>
</feature>
<protein>
    <recommendedName>
        <fullName evidence="5">3'-5' exonuclease domain-containing protein</fullName>
    </recommendedName>
</protein>
<keyword evidence="1" id="KW-0540">Nuclease</keyword>
<dbReference type="Pfam" id="PF01612">
    <property type="entry name" value="DNA_pol_A_exo1"/>
    <property type="match status" value="1"/>
</dbReference>
<accession>A0ABQ8UNP7</accession>
<dbReference type="InterPro" id="IPR051132">
    <property type="entry name" value="3-5_Exonuclease_domain"/>
</dbReference>
<feature type="compositionally biased region" description="Acidic residues" evidence="4">
    <location>
        <begin position="784"/>
        <end position="793"/>
    </location>
</feature>
<dbReference type="PANTHER" id="PTHR13620">
    <property type="entry name" value="3-5 EXONUCLEASE"/>
    <property type="match status" value="1"/>
</dbReference>
<feature type="compositionally biased region" description="Basic residues" evidence="4">
    <location>
        <begin position="617"/>
        <end position="627"/>
    </location>
</feature>
<dbReference type="InterPro" id="IPR002562">
    <property type="entry name" value="3'-5'_exonuclease_dom"/>
</dbReference>
<sequence length="911" mass="98422">MLLRVDVTTAQQLRVHYYKIEDPDLPGIFAQFAQTSDVFGFDQEWKPFQDNEHINPIALFQFSTLTETMIIHRTTASLEVPDFLKRFFRAKRFICDDPHMDIKMLWNDLALEPVIFALQQLDKDAIPALQDLTRSPTYQVLPLQECLQRLLGDQTILCQKQKTTQCSDWSIFPLTEEQLKYAAFDAWKNMASVPPLTPPPVIMTPVFMTMSAPPGWGCSLWDRVTALAPAHAERMLFDYSPLHCPFCHVRIGPVAPSGRPHPHAHAIATCHLHKLLSSVSWDPFAPPPNPPIAAIAIAGSLAPFMNGFQRKAAHICAGTRAAEAERERQASVEKRAAQETRQAKLDAKKKENQARHQARAGPSPVLLVWRARADPRVGGYTRGGDMSKGPACVHLRPEDRACWQCAGGPLATLGRAEDSCPVIYTPWGLCECIQNRALTHTRVWVNIRTGVMSRTDFRCLSTPECASATQSEYIRRDPMECRLRGTSVSEHGLVPAQSGPGPLQTANKPGLRGAGAHAGPSTCHHRVYPRPGIYDEAQRARQIKKAKQAAAQAAAAVAASTPGTANLSFAAPTPVTAAPPAPDQPPAAPASASGPQAAGADTVPAAAAVAAGAATAPKKKKKKKKKKNAEAPPGAVATAAPGAPVATDGPVQPPLPVGPLADLPPASAIADAAAAPPSARDLLLPPPPPPPQQQQQQPMPEEARMAVKVSDLWAKADQRLADLQTALELREARYEEARAELGRQLDVARAYQEECDQYKVAFTEWLGHAGANRDRGTTSTDAICLDDDDDDDAVPAPDPGANPPRSRYELPPMPVMRHNPARMVQLSKALTGLARGIRAAARRRDRYAVRLARAREAGRMRDATEAPPEALATAPVPALDLTMAPGTGHGAPTVVDLEAELILGEEPPYAQ</sequence>
<evidence type="ECO:0000259" key="5">
    <source>
        <dbReference type="Pfam" id="PF01612"/>
    </source>
</evidence>
<dbReference type="EMBL" id="JAPMOS010000016">
    <property type="protein sequence ID" value="KAJ4459918.1"/>
    <property type="molecule type" value="Genomic_DNA"/>
</dbReference>
<feature type="region of interest" description="Disordered" evidence="4">
    <location>
        <begin position="612"/>
        <end position="705"/>
    </location>
</feature>
<feature type="region of interest" description="Disordered" evidence="4">
    <location>
        <begin position="570"/>
        <end position="599"/>
    </location>
</feature>
<dbReference type="Proteomes" id="UP001141327">
    <property type="component" value="Unassembled WGS sequence"/>
</dbReference>
<evidence type="ECO:0000313" key="6">
    <source>
        <dbReference type="EMBL" id="KAJ4459918.1"/>
    </source>
</evidence>
<dbReference type="InterPro" id="IPR012337">
    <property type="entry name" value="RNaseH-like_sf"/>
</dbReference>
<reference evidence="6" key="1">
    <citation type="journal article" date="2022" name="bioRxiv">
        <title>Genomics of Preaxostyla Flagellates Illuminates Evolutionary Transitions and the Path Towards Mitochondrial Loss.</title>
        <authorList>
            <person name="Novak L.V.F."/>
            <person name="Treitli S.C."/>
            <person name="Pyrih J."/>
            <person name="Halakuc P."/>
            <person name="Pipaliya S.V."/>
            <person name="Vacek V."/>
            <person name="Brzon O."/>
            <person name="Soukal P."/>
            <person name="Eme L."/>
            <person name="Dacks J.B."/>
            <person name="Karnkowska A."/>
            <person name="Elias M."/>
            <person name="Hampl V."/>
        </authorList>
    </citation>
    <scope>NUCLEOTIDE SEQUENCE</scope>
    <source>
        <strain evidence="6">RCP-MX</strain>
    </source>
</reference>
<gene>
    <name evidence="6" type="ORF">PAPYR_3982</name>
</gene>
<dbReference type="InterPro" id="IPR036397">
    <property type="entry name" value="RNaseH_sf"/>
</dbReference>
<evidence type="ECO:0000313" key="7">
    <source>
        <dbReference type="Proteomes" id="UP001141327"/>
    </source>
</evidence>
<feature type="compositionally biased region" description="Basic and acidic residues" evidence="4">
    <location>
        <begin position="326"/>
        <end position="354"/>
    </location>
</feature>
<dbReference type="Gene3D" id="3.30.420.10">
    <property type="entry name" value="Ribonuclease H-like superfamily/Ribonuclease H"/>
    <property type="match status" value="1"/>
</dbReference>
<evidence type="ECO:0000256" key="3">
    <source>
        <dbReference type="SAM" id="Coils"/>
    </source>
</evidence>
<evidence type="ECO:0000256" key="4">
    <source>
        <dbReference type="SAM" id="MobiDB-lite"/>
    </source>
</evidence>
<feature type="region of interest" description="Disordered" evidence="4">
    <location>
        <begin position="771"/>
        <end position="811"/>
    </location>
</feature>
<feature type="coiled-coil region" evidence="3">
    <location>
        <begin position="720"/>
        <end position="754"/>
    </location>
</feature>
<feature type="domain" description="3'-5' exonuclease" evidence="5">
    <location>
        <begin position="19"/>
        <end position="187"/>
    </location>
</feature>
<evidence type="ECO:0000256" key="2">
    <source>
        <dbReference type="ARBA" id="ARBA00022801"/>
    </source>
</evidence>
<keyword evidence="2" id="KW-0378">Hydrolase</keyword>
<proteinExistence type="predicted"/>
<feature type="compositionally biased region" description="Low complexity" evidence="4">
    <location>
        <begin position="630"/>
        <end position="650"/>
    </location>
</feature>
<feature type="compositionally biased region" description="Low complexity" evidence="4">
    <location>
        <begin position="658"/>
        <end position="683"/>
    </location>
</feature>
<feature type="compositionally biased region" description="Pro residues" evidence="4">
    <location>
        <begin position="577"/>
        <end position="588"/>
    </location>
</feature>
<comment type="caution">
    <text evidence="6">The sequence shown here is derived from an EMBL/GenBank/DDBJ whole genome shotgun (WGS) entry which is preliminary data.</text>
</comment>
<dbReference type="PANTHER" id="PTHR13620:SF104">
    <property type="entry name" value="EXONUCLEASE 3'-5' DOMAIN-CONTAINING PROTEIN 2"/>
    <property type="match status" value="1"/>
</dbReference>
<keyword evidence="3" id="KW-0175">Coiled coil</keyword>